<feature type="domain" description="HTH crp-type" evidence="6">
    <location>
        <begin position="153"/>
        <end position="227"/>
    </location>
</feature>
<evidence type="ECO:0000259" key="6">
    <source>
        <dbReference type="PROSITE" id="PS51063"/>
    </source>
</evidence>
<protein>
    <submittedName>
        <fullName evidence="7">Crp/Fnr family transcriptional regulator</fullName>
    </submittedName>
</protein>
<dbReference type="Pfam" id="PF13545">
    <property type="entry name" value="HTH_Crp_2"/>
    <property type="match status" value="1"/>
</dbReference>
<dbReference type="InterPro" id="IPR012318">
    <property type="entry name" value="HTH_CRP"/>
</dbReference>
<dbReference type="SMART" id="SM00419">
    <property type="entry name" value="HTH_CRP"/>
    <property type="match status" value="1"/>
</dbReference>
<gene>
    <name evidence="7" type="ORF">ACFQIC_11795</name>
</gene>
<evidence type="ECO:0000313" key="7">
    <source>
        <dbReference type="EMBL" id="MFC7062541.1"/>
    </source>
</evidence>
<reference evidence="8" key="1">
    <citation type="journal article" date="2019" name="Int. J. Syst. Evol. Microbiol.">
        <title>The Global Catalogue of Microorganisms (GCM) 10K type strain sequencing project: providing services to taxonomists for standard genome sequencing and annotation.</title>
        <authorList>
            <consortium name="The Broad Institute Genomics Platform"/>
            <consortium name="The Broad Institute Genome Sequencing Center for Infectious Disease"/>
            <person name="Wu L."/>
            <person name="Ma J."/>
        </authorList>
    </citation>
    <scope>NUCLEOTIDE SEQUENCE [LARGE SCALE GENOMIC DNA]</scope>
    <source>
        <strain evidence="8">CGMCC 4.1621</strain>
    </source>
</reference>
<dbReference type="RefSeq" id="WP_390217113.1">
    <property type="nucleotide sequence ID" value="NZ_JBHSZV010000029.1"/>
</dbReference>
<dbReference type="SUPFAM" id="SSF46785">
    <property type="entry name" value="Winged helix' DNA-binding domain"/>
    <property type="match status" value="1"/>
</dbReference>
<evidence type="ECO:0000256" key="3">
    <source>
        <dbReference type="ARBA" id="ARBA00023159"/>
    </source>
</evidence>
<dbReference type="PANTHER" id="PTHR24567">
    <property type="entry name" value="CRP FAMILY TRANSCRIPTIONAL REGULATORY PROTEIN"/>
    <property type="match status" value="1"/>
</dbReference>
<dbReference type="Pfam" id="PF00027">
    <property type="entry name" value="cNMP_binding"/>
    <property type="match status" value="1"/>
</dbReference>
<dbReference type="PRINTS" id="PR00034">
    <property type="entry name" value="HTHCRP"/>
</dbReference>
<dbReference type="Proteomes" id="UP001596410">
    <property type="component" value="Unassembled WGS sequence"/>
</dbReference>
<dbReference type="Gene3D" id="1.10.10.10">
    <property type="entry name" value="Winged helix-like DNA-binding domain superfamily/Winged helix DNA-binding domain"/>
    <property type="match status" value="1"/>
</dbReference>
<evidence type="ECO:0000256" key="1">
    <source>
        <dbReference type="ARBA" id="ARBA00023015"/>
    </source>
</evidence>
<keyword evidence="2" id="KW-0238">DNA-binding</keyword>
<keyword evidence="3" id="KW-0010">Activator</keyword>
<dbReference type="InterPro" id="IPR036390">
    <property type="entry name" value="WH_DNA-bd_sf"/>
</dbReference>
<evidence type="ECO:0000259" key="5">
    <source>
        <dbReference type="PROSITE" id="PS50042"/>
    </source>
</evidence>
<proteinExistence type="predicted"/>
<dbReference type="InterPro" id="IPR000595">
    <property type="entry name" value="cNMP-bd_dom"/>
</dbReference>
<comment type="caution">
    <text evidence="7">The sequence shown here is derived from an EMBL/GenBank/DDBJ whole genome shotgun (WGS) entry which is preliminary data.</text>
</comment>
<dbReference type="EMBL" id="JBHSZV010000029">
    <property type="protein sequence ID" value="MFC7062541.1"/>
    <property type="molecule type" value="Genomic_DNA"/>
</dbReference>
<dbReference type="InterPro" id="IPR050397">
    <property type="entry name" value="Env_Response_Regulators"/>
</dbReference>
<dbReference type="PROSITE" id="PS51063">
    <property type="entry name" value="HTH_CRP_2"/>
    <property type="match status" value="1"/>
</dbReference>
<accession>A0ABW2EM48</accession>
<feature type="domain" description="Cyclic nucleotide-binding" evidence="5">
    <location>
        <begin position="19"/>
        <end position="139"/>
    </location>
</feature>
<dbReference type="SUPFAM" id="SSF51206">
    <property type="entry name" value="cAMP-binding domain-like"/>
    <property type="match status" value="1"/>
</dbReference>
<dbReference type="InterPro" id="IPR018490">
    <property type="entry name" value="cNMP-bd_dom_sf"/>
</dbReference>
<dbReference type="InterPro" id="IPR014710">
    <property type="entry name" value="RmlC-like_jellyroll"/>
</dbReference>
<dbReference type="PROSITE" id="PS50042">
    <property type="entry name" value="CNMP_BINDING_3"/>
    <property type="match status" value="1"/>
</dbReference>
<keyword evidence="1" id="KW-0805">Transcription regulation</keyword>
<dbReference type="CDD" id="cd00038">
    <property type="entry name" value="CAP_ED"/>
    <property type="match status" value="1"/>
</dbReference>
<evidence type="ECO:0000256" key="4">
    <source>
        <dbReference type="ARBA" id="ARBA00023163"/>
    </source>
</evidence>
<sequence length="235" mass="27031">MNTLKKTPIIQENLKKVPLFKELSDDEIDHIANISSARVYNARSFVFMQDEPLDRVFFIESGKVKIYKTDIHGKEQIVSVLESGEMFPHAGFFRGGLNPANAEIMQKSRLICVPIHSFEQILVNQPELCVKLFRVLGSKIIDLQDRLEEQILHNTFEQVIMLLIRLTRTNGQPYGNDDFKLTSTFTNQELANMIGTSRETVSRTLTQLRKKDVLKVSEEGCFIINQEKLEEEMIL</sequence>
<keyword evidence="4" id="KW-0804">Transcription</keyword>
<evidence type="ECO:0000313" key="8">
    <source>
        <dbReference type="Proteomes" id="UP001596410"/>
    </source>
</evidence>
<dbReference type="InterPro" id="IPR036388">
    <property type="entry name" value="WH-like_DNA-bd_sf"/>
</dbReference>
<keyword evidence="8" id="KW-1185">Reference proteome</keyword>
<name>A0ABW2EM48_9BACI</name>
<dbReference type="SMART" id="SM00100">
    <property type="entry name" value="cNMP"/>
    <property type="match status" value="1"/>
</dbReference>
<organism evidence="7 8">
    <name type="scientific">Halobacillus seohaensis</name>
    <dbReference type="NCBI Taxonomy" id="447421"/>
    <lineage>
        <taxon>Bacteria</taxon>
        <taxon>Bacillati</taxon>
        <taxon>Bacillota</taxon>
        <taxon>Bacilli</taxon>
        <taxon>Bacillales</taxon>
        <taxon>Bacillaceae</taxon>
        <taxon>Halobacillus</taxon>
    </lineage>
</organism>
<evidence type="ECO:0000256" key="2">
    <source>
        <dbReference type="ARBA" id="ARBA00023125"/>
    </source>
</evidence>
<dbReference type="PANTHER" id="PTHR24567:SF74">
    <property type="entry name" value="HTH-TYPE TRANSCRIPTIONAL REGULATOR ARCR"/>
    <property type="match status" value="1"/>
</dbReference>
<dbReference type="Gene3D" id="2.60.120.10">
    <property type="entry name" value="Jelly Rolls"/>
    <property type="match status" value="1"/>
</dbReference>